<reference evidence="5" key="1">
    <citation type="submission" date="2025-08" db="UniProtKB">
        <authorList>
            <consortium name="Ensembl"/>
        </authorList>
    </citation>
    <scope>IDENTIFICATION</scope>
</reference>
<evidence type="ECO:0000256" key="3">
    <source>
        <dbReference type="SAM" id="MobiDB-lite"/>
    </source>
</evidence>
<proteinExistence type="predicted"/>
<keyword evidence="1 2" id="KW-0727">SH2 domain</keyword>
<dbReference type="AlphaFoldDB" id="A0A8C9H8I1"/>
<evidence type="ECO:0000256" key="2">
    <source>
        <dbReference type="PROSITE-ProRule" id="PRU00191"/>
    </source>
</evidence>
<dbReference type="PROSITE" id="PS50001">
    <property type="entry name" value="SH2"/>
    <property type="match status" value="1"/>
</dbReference>
<keyword evidence="6" id="KW-1185">Reference proteome</keyword>
<dbReference type="PANTHER" id="PTHR14388:SF9">
    <property type="entry name" value="SH2 DOMAIN-CONTAINING PROTEIN 2A"/>
    <property type="match status" value="1"/>
</dbReference>
<dbReference type="SUPFAM" id="SSF55550">
    <property type="entry name" value="SH2 domain"/>
    <property type="match status" value="1"/>
</dbReference>
<dbReference type="GO" id="GO:0005737">
    <property type="term" value="C:cytoplasm"/>
    <property type="evidence" value="ECO:0007669"/>
    <property type="project" value="TreeGrafter"/>
</dbReference>
<evidence type="ECO:0000256" key="1">
    <source>
        <dbReference type="ARBA" id="ARBA00022999"/>
    </source>
</evidence>
<organism evidence="5 6">
    <name type="scientific">Piliocolobus tephrosceles</name>
    <name type="common">Ugandan red Colobus</name>
    <dbReference type="NCBI Taxonomy" id="591936"/>
    <lineage>
        <taxon>Eukaryota</taxon>
        <taxon>Metazoa</taxon>
        <taxon>Chordata</taxon>
        <taxon>Craniata</taxon>
        <taxon>Vertebrata</taxon>
        <taxon>Euteleostomi</taxon>
        <taxon>Mammalia</taxon>
        <taxon>Eutheria</taxon>
        <taxon>Euarchontoglires</taxon>
        <taxon>Primates</taxon>
        <taxon>Haplorrhini</taxon>
        <taxon>Catarrhini</taxon>
        <taxon>Cercopithecidae</taxon>
        <taxon>Colobinae</taxon>
        <taxon>Piliocolobus</taxon>
    </lineage>
</organism>
<dbReference type="CDD" id="cd10416">
    <property type="entry name" value="SH2_SH2D2A"/>
    <property type="match status" value="1"/>
</dbReference>
<sequence>MEFPLAQICPQGSDEAPIPTFSTFQTTDTTHRSCRNLGYTAASPQALEAASIPGNAERTEEVPGEGSLSLQAETRAWFQKTQAHWLLQHGAAPAWFHGFITRREAERLLEPKPQGCYLVRFSESAVTFVLTYRSRTCCRHFLLAQLGDGRHVVLGEDSAHERLQDLLRHYTAHPLSPYGETLTEPLARQTPEPAGLPLRTEGSNSGSKSQDPNPEYSPVIKQGQAIVPMQKEAAGEKEPSQPLRPKPPIPAKPQLPPEVYTSPVSRRLPAPPPKPSNPIYNEPDEPIAFYAMGRGSPGEAPSNIYVEVEDEGPPITHGHPALRKSQSRPVPGGQVRPDPQQRSLEVREANVEPLPPKRSQESNGSVLDDLRQQRSMRGGPCWLPLSWFLLLESNFLGPLSP</sequence>
<dbReference type="GeneID" id="111543814"/>
<gene>
    <name evidence="5" type="primary">SH2D2A</name>
</gene>
<dbReference type="RefSeq" id="XP_023069870.1">
    <property type="nucleotide sequence ID" value="XM_023214102.1"/>
</dbReference>
<dbReference type="Ensembl" id="ENSPTET00000019059.1">
    <property type="protein sequence ID" value="ENSPTEP00000012674.1"/>
    <property type="gene ID" value="ENSPTEG00000014214.1"/>
</dbReference>
<feature type="region of interest" description="Disordered" evidence="3">
    <location>
        <begin position="177"/>
        <end position="218"/>
    </location>
</feature>
<dbReference type="InterPro" id="IPR036860">
    <property type="entry name" value="SH2_dom_sf"/>
</dbReference>
<feature type="compositionally biased region" description="Polar residues" evidence="3">
    <location>
        <begin position="201"/>
        <end position="212"/>
    </location>
</feature>
<dbReference type="InterPro" id="IPR000980">
    <property type="entry name" value="SH2"/>
</dbReference>
<feature type="region of interest" description="Disordered" evidence="3">
    <location>
        <begin position="230"/>
        <end position="284"/>
    </location>
</feature>
<protein>
    <submittedName>
        <fullName evidence="5">SH2 domain containing 2A</fullName>
    </submittedName>
</protein>
<feature type="compositionally biased region" description="Pro residues" evidence="3">
    <location>
        <begin position="242"/>
        <end position="256"/>
    </location>
</feature>
<feature type="domain" description="SH2" evidence="4">
    <location>
        <begin position="95"/>
        <end position="186"/>
    </location>
</feature>
<evidence type="ECO:0000259" key="4">
    <source>
        <dbReference type="PROSITE" id="PS50001"/>
    </source>
</evidence>
<dbReference type="InterPro" id="IPR035884">
    <property type="entry name" value="SH2D2A_SH2"/>
</dbReference>
<dbReference type="SMART" id="SM00252">
    <property type="entry name" value="SH2"/>
    <property type="match status" value="1"/>
</dbReference>
<dbReference type="FunFam" id="3.30.505.10:FF:000075">
    <property type="entry name" value="SH2 domain containing 2A"/>
    <property type="match status" value="1"/>
</dbReference>
<name>A0A8C9H8I1_9PRIM</name>
<evidence type="ECO:0000313" key="6">
    <source>
        <dbReference type="Proteomes" id="UP000694416"/>
    </source>
</evidence>
<evidence type="ECO:0000313" key="5">
    <source>
        <dbReference type="Ensembl" id="ENSPTEP00000012674.1"/>
    </source>
</evidence>
<dbReference type="PANTHER" id="PTHR14388">
    <property type="entry name" value="T CELL-SPECIFIC ADAPTER PROTEIN TSAD"/>
    <property type="match status" value="1"/>
</dbReference>
<dbReference type="Gene3D" id="3.30.505.10">
    <property type="entry name" value="SH2 domain"/>
    <property type="match status" value="1"/>
</dbReference>
<dbReference type="Proteomes" id="UP000694416">
    <property type="component" value="Unplaced"/>
</dbReference>
<dbReference type="PRINTS" id="PR00401">
    <property type="entry name" value="SH2DOMAIN"/>
</dbReference>
<accession>A0A8C9H8I1</accession>
<feature type="region of interest" description="Disordered" evidence="3">
    <location>
        <begin position="300"/>
        <end position="372"/>
    </location>
</feature>
<dbReference type="CTD" id="9047"/>
<reference evidence="5" key="2">
    <citation type="submission" date="2025-09" db="UniProtKB">
        <authorList>
            <consortium name="Ensembl"/>
        </authorList>
    </citation>
    <scope>IDENTIFICATION</scope>
</reference>
<dbReference type="Pfam" id="PF00017">
    <property type="entry name" value="SH2"/>
    <property type="match status" value="1"/>
</dbReference>